<organism evidence="6 7">
    <name type="scientific">Dictyobacter halimunensis</name>
    <dbReference type="NCBI Taxonomy" id="3026934"/>
    <lineage>
        <taxon>Bacteria</taxon>
        <taxon>Bacillati</taxon>
        <taxon>Chloroflexota</taxon>
        <taxon>Ktedonobacteria</taxon>
        <taxon>Ktedonobacterales</taxon>
        <taxon>Dictyobacteraceae</taxon>
        <taxon>Dictyobacter</taxon>
    </lineage>
</organism>
<dbReference type="SUPFAM" id="SSF52821">
    <property type="entry name" value="Rhodanese/Cell cycle control phosphatase"/>
    <property type="match status" value="1"/>
</dbReference>
<keyword evidence="1" id="KW-0805">Transcription regulation</keyword>
<dbReference type="PANTHER" id="PTHR43132">
    <property type="entry name" value="ARSENICAL RESISTANCE OPERON REPRESSOR ARSR-RELATED"/>
    <property type="match status" value="1"/>
</dbReference>
<dbReference type="InterPro" id="IPR036390">
    <property type="entry name" value="WH_DNA-bd_sf"/>
</dbReference>
<dbReference type="CDD" id="cd00158">
    <property type="entry name" value="RHOD"/>
    <property type="match status" value="1"/>
</dbReference>
<dbReference type="Pfam" id="PF12840">
    <property type="entry name" value="HTH_20"/>
    <property type="match status" value="1"/>
</dbReference>
<dbReference type="EMBL" id="BSRI01000002">
    <property type="protein sequence ID" value="GLV56844.1"/>
    <property type="molecule type" value="Genomic_DNA"/>
</dbReference>
<dbReference type="PANTHER" id="PTHR43132:SF8">
    <property type="entry name" value="HTH-TYPE TRANSCRIPTIONAL REGULATOR KMTR"/>
    <property type="match status" value="1"/>
</dbReference>
<dbReference type="SMART" id="SM00418">
    <property type="entry name" value="HTH_ARSR"/>
    <property type="match status" value="1"/>
</dbReference>
<dbReference type="PRINTS" id="PR00778">
    <property type="entry name" value="HTHARSR"/>
</dbReference>
<dbReference type="CDD" id="cd00090">
    <property type="entry name" value="HTH_ARSR"/>
    <property type="match status" value="1"/>
</dbReference>
<reference evidence="6 7" key="1">
    <citation type="submission" date="2023-02" db="EMBL/GenBank/DDBJ databases">
        <title>Dictyobacter halimunensis sp. nov., a new member of the class Ktedonobacteria from forest soil in a geothermal area.</title>
        <authorList>
            <person name="Rachmania M.K."/>
            <person name="Ningsih F."/>
            <person name="Sakai Y."/>
            <person name="Yabe S."/>
            <person name="Yokota A."/>
            <person name="Sjamsuridzal W."/>
        </authorList>
    </citation>
    <scope>NUCLEOTIDE SEQUENCE [LARGE SCALE GENOMIC DNA]</scope>
    <source>
        <strain evidence="6 7">S3.2.2.5</strain>
    </source>
</reference>
<name>A0ABQ6FRF3_9CHLR</name>
<dbReference type="SUPFAM" id="SSF46785">
    <property type="entry name" value="Winged helix' DNA-binding domain"/>
    <property type="match status" value="1"/>
</dbReference>
<dbReference type="PROSITE" id="PS50987">
    <property type="entry name" value="HTH_ARSR_2"/>
    <property type="match status" value="1"/>
</dbReference>
<gene>
    <name evidence="6" type="ORF">KDH_36830</name>
</gene>
<dbReference type="Gene3D" id="3.40.250.10">
    <property type="entry name" value="Rhodanese-like domain"/>
    <property type="match status" value="1"/>
</dbReference>
<dbReference type="PROSITE" id="PS50206">
    <property type="entry name" value="RHODANESE_3"/>
    <property type="match status" value="1"/>
</dbReference>
<evidence type="ECO:0000313" key="7">
    <source>
        <dbReference type="Proteomes" id="UP001344906"/>
    </source>
</evidence>
<comment type="caution">
    <text evidence="6">The sequence shown here is derived from an EMBL/GenBank/DDBJ whole genome shotgun (WGS) entry which is preliminary data.</text>
</comment>
<evidence type="ECO:0000313" key="6">
    <source>
        <dbReference type="EMBL" id="GLV56844.1"/>
    </source>
</evidence>
<dbReference type="Gene3D" id="1.10.10.10">
    <property type="entry name" value="Winged helix-like DNA-binding domain superfamily/Winged helix DNA-binding domain"/>
    <property type="match status" value="1"/>
</dbReference>
<evidence type="ECO:0000259" key="4">
    <source>
        <dbReference type="PROSITE" id="PS50206"/>
    </source>
</evidence>
<dbReference type="NCBIfam" id="NF033788">
    <property type="entry name" value="HTH_metalloreg"/>
    <property type="match status" value="1"/>
</dbReference>
<keyword evidence="7" id="KW-1185">Reference proteome</keyword>
<dbReference type="RefSeq" id="WP_338252488.1">
    <property type="nucleotide sequence ID" value="NZ_BSRI01000002.1"/>
</dbReference>
<evidence type="ECO:0000256" key="2">
    <source>
        <dbReference type="ARBA" id="ARBA00023125"/>
    </source>
</evidence>
<evidence type="ECO:0000256" key="1">
    <source>
        <dbReference type="ARBA" id="ARBA00023015"/>
    </source>
</evidence>
<evidence type="ECO:0000259" key="5">
    <source>
        <dbReference type="PROSITE" id="PS50987"/>
    </source>
</evidence>
<evidence type="ECO:0000256" key="3">
    <source>
        <dbReference type="ARBA" id="ARBA00023163"/>
    </source>
</evidence>
<feature type="domain" description="Rhodanese" evidence="4">
    <location>
        <begin position="133"/>
        <end position="222"/>
    </location>
</feature>
<keyword evidence="2" id="KW-0238">DNA-binding</keyword>
<protein>
    <submittedName>
        <fullName evidence="6">Transcriptional regulator</fullName>
    </submittedName>
</protein>
<dbReference type="InterPro" id="IPR011991">
    <property type="entry name" value="ArsR-like_HTH"/>
</dbReference>
<dbReference type="SMART" id="SM00450">
    <property type="entry name" value="RHOD"/>
    <property type="match status" value="1"/>
</dbReference>
<keyword evidence="3" id="KW-0804">Transcription</keyword>
<accession>A0ABQ6FRF3</accession>
<proteinExistence type="predicted"/>
<dbReference type="InterPro" id="IPR001845">
    <property type="entry name" value="HTH_ArsR_DNA-bd_dom"/>
</dbReference>
<dbReference type="Proteomes" id="UP001344906">
    <property type="component" value="Unassembled WGS sequence"/>
</dbReference>
<feature type="domain" description="HTH arsR-type" evidence="5">
    <location>
        <begin position="9"/>
        <end position="103"/>
    </location>
</feature>
<sequence>MHTEQKHVFKHLVYEQFARVGKALAHAHRLALLDLLGQGEYSVDALARETGLPLATVSQHLQILRAARLVEARRVGVSIYYRLSSESVSQLWLALRACGEDQLIEIEHLVTTFVQDRAALHPMTIDELREALGEERVTLLDVRPADEYQAGHLPQARSLPVAELEARLAELPHDQEIVAYCRGPYCVFADEAVALLRARGYQARRLEEGVLEWRTRGLPVATGKG</sequence>
<dbReference type="InterPro" id="IPR001763">
    <property type="entry name" value="Rhodanese-like_dom"/>
</dbReference>
<dbReference type="InterPro" id="IPR036873">
    <property type="entry name" value="Rhodanese-like_dom_sf"/>
</dbReference>
<dbReference type="Pfam" id="PF00581">
    <property type="entry name" value="Rhodanese"/>
    <property type="match status" value="1"/>
</dbReference>
<dbReference type="InterPro" id="IPR036388">
    <property type="entry name" value="WH-like_DNA-bd_sf"/>
</dbReference>
<dbReference type="InterPro" id="IPR051011">
    <property type="entry name" value="Metal_resp_trans_reg"/>
</dbReference>